<dbReference type="OrthoDB" id="339900at2759"/>
<dbReference type="GO" id="GO:0043527">
    <property type="term" value="C:tRNA methyltransferase complex"/>
    <property type="evidence" value="ECO:0007669"/>
    <property type="project" value="TreeGrafter"/>
</dbReference>
<dbReference type="PANTHER" id="PTHR16288:SF0">
    <property type="entry name" value="TRNA (GUANINE-N(7)-)-METHYLTRANSFERASE NON-CATALYTIC SUBUNIT WDR4"/>
    <property type="match status" value="1"/>
</dbReference>
<organism evidence="8 9">
    <name type="scientific">Candida orthopsilosis (strain 90-125)</name>
    <name type="common">Yeast</name>
    <dbReference type="NCBI Taxonomy" id="1136231"/>
    <lineage>
        <taxon>Eukaryota</taxon>
        <taxon>Fungi</taxon>
        <taxon>Dikarya</taxon>
        <taxon>Ascomycota</taxon>
        <taxon>Saccharomycotina</taxon>
        <taxon>Pichiomycetes</taxon>
        <taxon>Debaryomycetaceae</taxon>
        <taxon>Candida/Lodderomyces clade</taxon>
        <taxon>Candida</taxon>
    </lineage>
</organism>
<evidence type="ECO:0000256" key="4">
    <source>
        <dbReference type="ARBA" id="ARBA00022737"/>
    </source>
</evidence>
<accession>H8X9Z0</accession>
<dbReference type="AlphaFoldDB" id="H8X9Z0"/>
<dbReference type="GeneID" id="14542152"/>
<dbReference type="GO" id="GO:0005634">
    <property type="term" value="C:nucleus"/>
    <property type="evidence" value="ECO:0007669"/>
    <property type="project" value="UniProtKB-SubCell"/>
</dbReference>
<comment type="pathway">
    <text evidence="6">tRNA modification; N(7)-methylguanine-tRNA biosynthesis.</text>
</comment>
<proteinExistence type="inferred from homology"/>
<dbReference type="SMART" id="SM00320">
    <property type="entry name" value="WD40"/>
    <property type="match status" value="2"/>
</dbReference>
<keyword evidence="5 6" id="KW-0539">Nucleus</keyword>
<gene>
    <name evidence="8" type="ORF">CORT_0G02890</name>
</gene>
<evidence type="ECO:0000256" key="2">
    <source>
        <dbReference type="ARBA" id="ARBA00022574"/>
    </source>
</evidence>
<sequence>MKHPFQLLLANKQGSLLFAAVQNHILVYNTSTGKIVGHWFDDQQSTHKNHQLERRTGKQISSKVQIYNHVKCLALTESESHLVASTDSDKSVLIFTLDYDSENILTLSKRQPMAKRPYAITTHDGEAIVADKFGDAYTVPIDSNPPVLEKDLVPILGHVSMLTDVIVGVHNDKPFLITSDRDEHIRVSSYPKSYVIKSFLHGHEEFISQLCLVDDLLVSGGGDDYLFVWNWYTGEMLTKFDLKDIVRPFLTDAHLPPEKYRSEDSPREISIAKIEFVQFGDAKYFVVLVEHTSCLIVLKYEEKELKLHNIIKLDSLCVAFTVGNDSVYVSLVSESILQRLTFPDGSPKNLIIDTNSIPIDVNTKSEFAELYPVATLRKRSEY</sequence>
<dbReference type="PROSITE" id="PS50082">
    <property type="entry name" value="WD_REPEATS_2"/>
    <property type="match status" value="1"/>
</dbReference>
<evidence type="ECO:0000256" key="5">
    <source>
        <dbReference type="ARBA" id="ARBA00023242"/>
    </source>
</evidence>
<dbReference type="HAMAP" id="MF_03056">
    <property type="entry name" value="TRM82"/>
    <property type="match status" value="1"/>
</dbReference>
<evidence type="ECO:0000256" key="3">
    <source>
        <dbReference type="ARBA" id="ARBA00022694"/>
    </source>
</evidence>
<dbReference type="GO" id="GO:0005829">
    <property type="term" value="C:cytosol"/>
    <property type="evidence" value="ECO:0007669"/>
    <property type="project" value="TreeGrafter"/>
</dbReference>
<name>H8X9Z0_CANO9</name>
<keyword evidence="2 6" id="KW-0853">WD repeat</keyword>
<dbReference type="Gene3D" id="2.130.10.10">
    <property type="entry name" value="YVTN repeat-like/Quinoprotein amine dehydrogenase"/>
    <property type="match status" value="1"/>
</dbReference>
<dbReference type="RefSeq" id="XP_003871092.1">
    <property type="nucleotide sequence ID" value="XM_003871043.1"/>
</dbReference>
<protein>
    <submittedName>
        <fullName evidence="8">Trm82 protein</fullName>
    </submittedName>
</protein>
<evidence type="ECO:0000313" key="9">
    <source>
        <dbReference type="Proteomes" id="UP000005018"/>
    </source>
</evidence>
<evidence type="ECO:0000256" key="1">
    <source>
        <dbReference type="ARBA" id="ARBA00004123"/>
    </source>
</evidence>
<dbReference type="InterPro" id="IPR001680">
    <property type="entry name" value="WD40_rpt"/>
</dbReference>
<dbReference type="Proteomes" id="UP000005018">
    <property type="component" value="Chromosome 7"/>
</dbReference>
<evidence type="ECO:0000313" key="8">
    <source>
        <dbReference type="EMBL" id="CCG24967.1"/>
    </source>
</evidence>
<dbReference type="KEGG" id="cot:CORT_0G02890"/>
<evidence type="ECO:0000256" key="7">
    <source>
        <dbReference type="PROSITE-ProRule" id="PRU00221"/>
    </source>
</evidence>
<dbReference type="SUPFAM" id="SSF50978">
    <property type="entry name" value="WD40 repeat-like"/>
    <property type="match status" value="1"/>
</dbReference>
<dbReference type="PANTHER" id="PTHR16288">
    <property type="entry name" value="WD40 REPEAT PROTEIN 4"/>
    <property type="match status" value="1"/>
</dbReference>
<comment type="similarity">
    <text evidence="6">Belongs to the WD repeat TRM82 family.</text>
</comment>
<feature type="repeat" description="WD" evidence="7">
    <location>
        <begin position="200"/>
        <end position="239"/>
    </location>
</feature>
<evidence type="ECO:0000256" key="6">
    <source>
        <dbReference type="HAMAP-Rule" id="MF_03056"/>
    </source>
</evidence>
<dbReference type="InterPro" id="IPR015943">
    <property type="entry name" value="WD40/YVTN_repeat-like_dom_sf"/>
</dbReference>
<dbReference type="InterPro" id="IPR036322">
    <property type="entry name" value="WD40_repeat_dom_sf"/>
</dbReference>
<dbReference type="GO" id="GO:0106004">
    <property type="term" value="P:tRNA (guanine-N7)-methylation"/>
    <property type="evidence" value="ECO:0007669"/>
    <property type="project" value="UniProtKB-UniRule"/>
</dbReference>
<dbReference type="EMBL" id="HE681725">
    <property type="protein sequence ID" value="CCG24967.1"/>
    <property type="molecule type" value="Genomic_DNA"/>
</dbReference>
<dbReference type="HOGENOM" id="CLU_022082_0_0_1"/>
<comment type="subcellular location">
    <subcellularLocation>
        <location evidence="1 6">Nucleus</location>
    </subcellularLocation>
</comment>
<keyword evidence="9" id="KW-1185">Reference proteome</keyword>
<keyword evidence="4 6" id="KW-0677">Repeat</keyword>
<keyword evidence="3 6" id="KW-0819">tRNA processing</keyword>
<dbReference type="InterPro" id="IPR028884">
    <property type="entry name" value="Trm82"/>
</dbReference>
<reference evidence="8 9" key="1">
    <citation type="journal article" date="2012" name="PLoS ONE">
        <title>Sequence and analysis of the genome of the pathogenic yeast Candida orthopsilosis.</title>
        <authorList>
            <person name="Riccombeni A."/>
            <person name="Vidanes G."/>
            <person name="Proux-Wera E."/>
            <person name="Wolfe K.H."/>
            <person name="Butler G."/>
        </authorList>
    </citation>
    <scope>NUCLEOTIDE SEQUENCE [LARGE SCALE GENOMIC DNA]</scope>
    <source>
        <strain evidence="8 9">Co 90-125</strain>
    </source>
</reference>
<dbReference type="UniPathway" id="UPA00989"/>
<dbReference type="eggNOG" id="KOG3914">
    <property type="taxonomic scope" value="Eukaryota"/>
</dbReference>
<comment type="function">
    <text evidence="6">Required for the formation of N(7)-methylguanine at position 46 (m7G46) in tRNA. In the complex, it is required to stabilize and induce conformational changes of the catalytic subunit.</text>
</comment>